<evidence type="ECO:0000313" key="1">
    <source>
        <dbReference type="EMBL" id="WIY24577.1"/>
    </source>
</evidence>
<name>A0A9Y2KZG6_9RHOB</name>
<sequence length="304" mass="32284">MIDHQAIRNVTALAADIGGTKIRVSLVRGEEELDTRLLPTEQEIGPEGWLQHIRQAAQDWAGRFECLGVAVTGQIDGTMWKSVNPQVLSVGGAFPLVSALSEICDHVIARNDAQAAAWAEHIYGAGKGLDLVYLTISTGLGGGIVCNGKLLRGHRGLAGHFGQISPALADINGSDEPFEKSATGRWMAHEAAKQGLDISAKDIFENMVAGDAWSRQIIVTSARRVANLCRDIQYTLDPEVIVIGGGIGLATGYIDDVQNALLSTDPSQAMTIRTSAFKDRAGIVGIAALAAQSHLQRGGNDEKI</sequence>
<dbReference type="GO" id="GO:0019262">
    <property type="term" value="P:N-acetylneuraminate catabolic process"/>
    <property type="evidence" value="ECO:0007669"/>
    <property type="project" value="TreeGrafter"/>
</dbReference>
<evidence type="ECO:0000313" key="2">
    <source>
        <dbReference type="Proteomes" id="UP001238334"/>
    </source>
</evidence>
<dbReference type="KEGG" id="ppso:QPJ95_18950"/>
<dbReference type="InterPro" id="IPR043129">
    <property type="entry name" value="ATPase_NBD"/>
</dbReference>
<dbReference type="Pfam" id="PF00480">
    <property type="entry name" value="ROK"/>
    <property type="match status" value="1"/>
</dbReference>
<proteinExistence type="predicted"/>
<dbReference type="PANTHER" id="PTHR18964:SF169">
    <property type="entry name" value="N-ACETYLMANNOSAMINE KINASE"/>
    <property type="match status" value="1"/>
</dbReference>
<dbReference type="InterPro" id="IPR000600">
    <property type="entry name" value="ROK"/>
</dbReference>
<reference evidence="1 2" key="1">
    <citation type="submission" date="2023-06" db="EMBL/GenBank/DDBJ databases">
        <title>Parasedimentitalea psychrophila sp. nov., a psychrophilic bacterium isolated from deep-sea sediment.</title>
        <authorList>
            <person name="Li A."/>
        </authorList>
    </citation>
    <scope>NUCLEOTIDE SEQUENCE [LARGE SCALE GENOMIC DNA]</scope>
    <source>
        <strain evidence="1 2">QS115</strain>
    </source>
</reference>
<dbReference type="SUPFAM" id="SSF53067">
    <property type="entry name" value="Actin-like ATPase domain"/>
    <property type="match status" value="1"/>
</dbReference>
<organism evidence="1 2">
    <name type="scientific">Parasedimentitalea psychrophila</name>
    <dbReference type="NCBI Taxonomy" id="2997337"/>
    <lineage>
        <taxon>Bacteria</taxon>
        <taxon>Pseudomonadati</taxon>
        <taxon>Pseudomonadota</taxon>
        <taxon>Alphaproteobacteria</taxon>
        <taxon>Rhodobacterales</taxon>
        <taxon>Paracoccaceae</taxon>
        <taxon>Parasedimentitalea</taxon>
    </lineage>
</organism>
<accession>A0A9Y2KZG6</accession>
<dbReference type="PANTHER" id="PTHR18964">
    <property type="entry name" value="ROK (REPRESSOR, ORF, KINASE) FAMILY"/>
    <property type="match status" value="1"/>
</dbReference>
<dbReference type="AlphaFoldDB" id="A0A9Y2KZG6"/>
<dbReference type="RefSeq" id="WP_270919020.1">
    <property type="nucleotide sequence ID" value="NZ_CP127247.1"/>
</dbReference>
<keyword evidence="2" id="KW-1185">Reference proteome</keyword>
<gene>
    <name evidence="1" type="ORF">QPJ95_18950</name>
</gene>
<dbReference type="Proteomes" id="UP001238334">
    <property type="component" value="Chromosome"/>
</dbReference>
<protein>
    <submittedName>
        <fullName evidence="1">ROK family protein</fullName>
    </submittedName>
</protein>
<dbReference type="Gene3D" id="3.30.420.40">
    <property type="match status" value="2"/>
</dbReference>
<dbReference type="EMBL" id="CP127247">
    <property type="protein sequence ID" value="WIY24577.1"/>
    <property type="molecule type" value="Genomic_DNA"/>
</dbReference>
<dbReference type="GO" id="GO:0009384">
    <property type="term" value="F:N-acylmannosamine kinase activity"/>
    <property type="evidence" value="ECO:0007669"/>
    <property type="project" value="TreeGrafter"/>
</dbReference>